<comment type="similarity">
    <text evidence="1">Belongs to the ABC transporter superfamily.</text>
</comment>
<dbReference type="EMBL" id="SMSI01000001">
    <property type="protein sequence ID" value="TDH39233.1"/>
    <property type="molecule type" value="Genomic_DNA"/>
</dbReference>
<dbReference type="PROSITE" id="PS50893">
    <property type="entry name" value="ABC_TRANSPORTER_2"/>
    <property type="match status" value="1"/>
</dbReference>
<name>A0A4R5PQQ1_9HYPH</name>
<evidence type="ECO:0000256" key="1">
    <source>
        <dbReference type="ARBA" id="ARBA00005417"/>
    </source>
</evidence>
<evidence type="ECO:0000313" key="6">
    <source>
        <dbReference type="EMBL" id="TDH39233.1"/>
    </source>
</evidence>
<sequence>MSEQAAPAPAKMEVSETEVAVELINMNKWYGEFHVLRNINLKVMRGERIVIAGPSGSGKSTMIRCINRLEEHQKGKIIVDGIELTNDLKKIDEVRREVGMVFQHFNLFPHLTILENCTLAPIWVRKMPKKKAEEIAMHYLERVKIPEQANKYPGQLSGGQQQRVAIARSLCMNPRIMLFDEPTSALDPEMIKEVLDTMVGLAEEGMTMLCVTHEMGFARQVANRVIFMDQGQIVEQNDPINFFDHPQHERTKLFLSQILH</sequence>
<keyword evidence="7" id="KW-1185">Reference proteome</keyword>
<organism evidence="6 7">
    <name type="scientific">Pseudohoeflea suaedae</name>
    <dbReference type="NCBI Taxonomy" id="877384"/>
    <lineage>
        <taxon>Bacteria</taxon>
        <taxon>Pseudomonadati</taxon>
        <taxon>Pseudomonadota</taxon>
        <taxon>Alphaproteobacteria</taxon>
        <taxon>Hyphomicrobiales</taxon>
        <taxon>Rhizobiaceae</taxon>
        <taxon>Pseudohoeflea</taxon>
    </lineage>
</organism>
<dbReference type="Gene3D" id="3.40.50.300">
    <property type="entry name" value="P-loop containing nucleotide triphosphate hydrolases"/>
    <property type="match status" value="1"/>
</dbReference>
<dbReference type="CDD" id="cd03262">
    <property type="entry name" value="ABC_HisP_GlnQ"/>
    <property type="match status" value="1"/>
</dbReference>
<dbReference type="InterPro" id="IPR050086">
    <property type="entry name" value="MetN_ABC_transporter-like"/>
</dbReference>
<protein>
    <submittedName>
        <fullName evidence="6">Amino acid ABC transporter ATP-binding protein</fullName>
    </submittedName>
</protein>
<dbReference type="PROSITE" id="PS00211">
    <property type="entry name" value="ABC_TRANSPORTER_1"/>
    <property type="match status" value="1"/>
</dbReference>
<dbReference type="SMART" id="SM00382">
    <property type="entry name" value="AAA"/>
    <property type="match status" value="1"/>
</dbReference>
<feature type="domain" description="ABC transporter" evidence="5">
    <location>
        <begin position="21"/>
        <end position="255"/>
    </location>
</feature>
<dbReference type="Pfam" id="PF00005">
    <property type="entry name" value="ABC_tran"/>
    <property type="match status" value="1"/>
</dbReference>
<dbReference type="GO" id="GO:0016887">
    <property type="term" value="F:ATP hydrolysis activity"/>
    <property type="evidence" value="ECO:0007669"/>
    <property type="project" value="InterPro"/>
</dbReference>
<evidence type="ECO:0000256" key="2">
    <source>
        <dbReference type="ARBA" id="ARBA00022448"/>
    </source>
</evidence>
<dbReference type="PANTHER" id="PTHR43166">
    <property type="entry name" value="AMINO ACID IMPORT ATP-BINDING PROTEIN"/>
    <property type="match status" value="1"/>
</dbReference>
<dbReference type="InterPro" id="IPR003593">
    <property type="entry name" value="AAA+_ATPase"/>
</dbReference>
<dbReference type="RefSeq" id="WP_133284064.1">
    <property type="nucleotide sequence ID" value="NZ_SMSI01000001.1"/>
</dbReference>
<keyword evidence="2" id="KW-0813">Transport</keyword>
<dbReference type="InterPro" id="IPR030679">
    <property type="entry name" value="ABC_ATPase_HisP-typ"/>
</dbReference>
<reference evidence="6 7" key="1">
    <citation type="journal article" date="2013" name="Int. J. Syst. Evol. Microbiol.">
        <title>Hoeflea suaedae sp. nov., an endophytic bacterium isolated from the root of the halophyte Suaeda maritima.</title>
        <authorList>
            <person name="Chung E.J."/>
            <person name="Park J.A."/>
            <person name="Pramanik P."/>
            <person name="Bibi F."/>
            <person name="Jeon C.O."/>
            <person name="Chung Y.R."/>
        </authorList>
    </citation>
    <scope>NUCLEOTIDE SEQUENCE [LARGE SCALE GENOMIC DNA]</scope>
    <source>
        <strain evidence="6 7">YC6898</strain>
    </source>
</reference>
<dbReference type="PIRSF" id="PIRSF039085">
    <property type="entry name" value="ABC_ATPase_HisP"/>
    <property type="match status" value="1"/>
</dbReference>
<dbReference type="GO" id="GO:0005524">
    <property type="term" value="F:ATP binding"/>
    <property type="evidence" value="ECO:0007669"/>
    <property type="project" value="UniProtKB-KW"/>
</dbReference>
<accession>A0A4R5PQQ1</accession>
<dbReference type="GO" id="GO:0015424">
    <property type="term" value="F:ABC-type amino acid transporter activity"/>
    <property type="evidence" value="ECO:0007669"/>
    <property type="project" value="InterPro"/>
</dbReference>
<evidence type="ECO:0000259" key="5">
    <source>
        <dbReference type="PROSITE" id="PS50893"/>
    </source>
</evidence>
<dbReference type="Proteomes" id="UP000295131">
    <property type="component" value="Unassembled WGS sequence"/>
</dbReference>
<dbReference type="InterPro" id="IPR017871">
    <property type="entry name" value="ABC_transporter-like_CS"/>
</dbReference>
<dbReference type="SUPFAM" id="SSF52540">
    <property type="entry name" value="P-loop containing nucleoside triphosphate hydrolases"/>
    <property type="match status" value="1"/>
</dbReference>
<comment type="caution">
    <text evidence="6">The sequence shown here is derived from an EMBL/GenBank/DDBJ whole genome shotgun (WGS) entry which is preliminary data.</text>
</comment>
<keyword evidence="3" id="KW-0547">Nucleotide-binding</keyword>
<dbReference type="InterPro" id="IPR003439">
    <property type="entry name" value="ABC_transporter-like_ATP-bd"/>
</dbReference>
<evidence type="ECO:0000256" key="3">
    <source>
        <dbReference type="ARBA" id="ARBA00022741"/>
    </source>
</evidence>
<dbReference type="FunFam" id="3.40.50.300:FF:000020">
    <property type="entry name" value="Amino acid ABC transporter ATP-binding component"/>
    <property type="match status" value="1"/>
</dbReference>
<evidence type="ECO:0000256" key="4">
    <source>
        <dbReference type="ARBA" id="ARBA00022840"/>
    </source>
</evidence>
<evidence type="ECO:0000313" key="7">
    <source>
        <dbReference type="Proteomes" id="UP000295131"/>
    </source>
</evidence>
<keyword evidence="4 6" id="KW-0067">ATP-binding</keyword>
<dbReference type="InterPro" id="IPR027417">
    <property type="entry name" value="P-loop_NTPase"/>
</dbReference>
<dbReference type="PANTHER" id="PTHR43166:SF4">
    <property type="entry name" value="PHOSPHONATES IMPORT ATP-BINDING PROTEIN PHNC"/>
    <property type="match status" value="1"/>
</dbReference>
<gene>
    <name evidence="6" type="ORF">E2A64_09255</name>
</gene>
<dbReference type="OrthoDB" id="9802264at2"/>
<proteinExistence type="inferred from homology"/>
<dbReference type="AlphaFoldDB" id="A0A4R5PQQ1"/>